<keyword evidence="3" id="KW-0285">Flavoprotein</keyword>
<evidence type="ECO:0000256" key="5">
    <source>
        <dbReference type="ARBA" id="ARBA00023002"/>
    </source>
</evidence>
<feature type="domain" description="Glucose-methanol-choline oxidoreductase N-terminal" evidence="6">
    <location>
        <begin position="71"/>
        <end position="315"/>
    </location>
</feature>
<sequence length="561" mass="62292">MASTNSFDAIVIGSGISGGWAAKELTEKGLRVLMLDRGFMVEHGSGYPYDGTPDFQLPARGTVPPAIVESDYFIAKYGYLSTSNLQFYNDDRLNPYAFEDGEEFRWIRPGAFGGKSLIWGRWSFRWSPGDFEANKREGIAGDWPIRYEDVVPWYTYVEKYIGVSGSRENLSYLPDSEFQPPMPMNIAEKWLKERFESGFPGRKLIPARLSNMTEDKPEQGRTKCQFRDQCSNGCSFGAYFSTQAVTLPAARATGRLTIKTDAVVSNLEYDPARKRVTGVRYVDAKTGQAEVVKADLVFLCASAMASVQILMNSRAPGSDRSWFDTSGTLGHYVMDHIFRTGVSGEIPGMTDYIEYGRRPGAVYVPRFRNIDSKDDGVGFKRGYGFQGGAGRSAAWPEGFGASMKHGMRKYGPWYFSMGAFGECLPYEDNHVSLHPTKVDRFGIPQLVFNVTFRDNELRMMADARREGEAMLRKAGLRNVTSYEQKHVPGDAIHEMGGARMGADPRASVLNKWNQAHEAANLFVTDGAQMNSISCVNPSLTFMAMTARAVDHAVTAKKAGAI</sequence>
<dbReference type="Proteomes" id="UP000266568">
    <property type="component" value="Unassembled WGS sequence"/>
</dbReference>
<dbReference type="InterPro" id="IPR036188">
    <property type="entry name" value="FAD/NAD-bd_sf"/>
</dbReference>
<dbReference type="InterPro" id="IPR051473">
    <property type="entry name" value="P2Ox-like"/>
</dbReference>
<dbReference type="InterPro" id="IPR000172">
    <property type="entry name" value="GMC_OxRdtase_N"/>
</dbReference>
<evidence type="ECO:0000313" key="9">
    <source>
        <dbReference type="Proteomes" id="UP000266568"/>
    </source>
</evidence>
<evidence type="ECO:0000256" key="2">
    <source>
        <dbReference type="ARBA" id="ARBA00010790"/>
    </source>
</evidence>
<gene>
    <name evidence="8" type="ORF">DFR49_0049</name>
</gene>
<dbReference type="SUPFAM" id="SSF51905">
    <property type="entry name" value="FAD/NAD(P)-binding domain"/>
    <property type="match status" value="1"/>
</dbReference>
<evidence type="ECO:0000256" key="4">
    <source>
        <dbReference type="ARBA" id="ARBA00022827"/>
    </source>
</evidence>
<dbReference type="Gene3D" id="3.50.50.60">
    <property type="entry name" value="FAD/NAD(P)-binding domain"/>
    <property type="match status" value="2"/>
</dbReference>
<feature type="domain" description="Glucose-methanol-choline oxidoreductase C-terminal" evidence="7">
    <location>
        <begin position="425"/>
        <end position="544"/>
    </location>
</feature>
<name>A0A397PC54_9SPHN</name>
<comment type="similarity">
    <text evidence="2">Belongs to the GMC oxidoreductase family.</text>
</comment>
<reference evidence="8 9" key="1">
    <citation type="submission" date="2018-08" db="EMBL/GenBank/DDBJ databases">
        <title>Genomic Encyclopedia of Type Strains, Phase IV (KMG-IV): sequencing the most valuable type-strain genomes for metagenomic binning, comparative biology and taxonomic classification.</title>
        <authorList>
            <person name="Goeker M."/>
        </authorList>
    </citation>
    <scope>NUCLEOTIDE SEQUENCE [LARGE SCALE GENOMIC DNA]</scope>
    <source>
        <strain evidence="8 9">DSM 25527</strain>
    </source>
</reference>
<keyword evidence="4" id="KW-0274">FAD</keyword>
<comment type="caution">
    <text evidence="8">The sequence shown here is derived from an EMBL/GenBank/DDBJ whole genome shotgun (WGS) entry which is preliminary data.</text>
</comment>
<dbReference type="EMBL" id="QXDC01000002">
    <property type="protein sequence ID" value="RIA45529.1"/>
    <property type="molecule type" value="Genomic_DNA"/>
</dbReference>
<keyword evidence="5" id="KW-0560">Oxidoreductase</keyword>
<dbReference type="SUPFAM" id="SSF54373">
    <property type="entry name" value="FAD-linked reductases, C-terminal domain"/>
    <property type="match status" value="1"/>
</dbReference>
<protein>
    <submittedName>
        <fullName evidence="8">Choline dehydrogenase-like flavoprotein</fullName>
    </submittedName>
</protein>
<evidence type="ECO:0000313" key="8">
    <source>
        <dbReference type="EMBL" id="RIA45529.1"/>
    </source>
</evidence>
<dbReference type="PANTHER" id="PTHR42784">
    <property type="entry name" value="PYRANOSE 2-OXIDASE"/>
    <property type="match status" value="1"/>
</dbReference>
<evidence type="ECO:0000259" key="7">
    <source>
        <dbReference type="Pfam" id="PF05199"/>
    </source>
</evidence>
<dbReference type="GO" id="GO:0016614">
    <property type="term" value="F:oxidoreductase activity, acting on CH-OH group of donors"/>
    <property type="evidence" value="ECO:0007669"/>
    <property type="project" value="InterPro"/>
</dbReference>
<evidence type="ECO:0000256" key="3">
    <source>
        <dbReference type="ARBA" id="ARBA00022630"/>
    </source>
</evidence>
<dbReference type="AlphaFoldDB" id="A0A397PC54"/>
<dbReference type="GO" id="GO:0050660">
    <property type="term" value="F:flavin adenine dinucleotide binding"/>
    <property type="evidence" value="ECO:0007669"/>
    <property type="project" value="InterPro"/>
</dbReference>
<accession>A0A397PC54</accession>
<dbReference type="Pfam" id="PF05199">
    <property type="entry name" value="GMC_oxred_C"/>
    <property type="match status" value="1"/>
</dbReference>
<organism evidence="8 9">
    <name type="scientific">Hephaestia caeni</name>
    <dbReference type="NCBI Taxonomy" id="645617"/>
    <lineage>
        <taxon>Bacteria</taxon>
        <taxon>Pseudomonadati</taxon>
        <taxon>Pseudomonadota</taxon>
        <taxon>Alphaproteobacteria</taxon>
        <taxon>Sphingomonadales</taxon>
        <taxon>Sphingomonadaceae</taxon>
        <taxon>Hephaestia</taxon>
    </lineage>
</organism>
<dbReference type="PANTHER" id="PTHR42784:SF1">
    <property type="entry name" value="PYRANOSE 2-OXIDASE"/>
    <property type="match status" value="1"/>
</dbReference>
<comment type="cofactor">
    <cofactor evidence="1">
        <name>FAD</name>
        <dbReference type="ChEBI" id="CHEBI:57692"/>
    </cofactor>
</comment>
<keyword evidence="9" id="KW-1185">Reference proteome</keyword>
<dbReference type="RefSeq" id="WP_119034065.1">
    <property type="nucleotide sequence ID" value="NZ_QXDC01000002.1"/>
</dbReference>
<dbReference type="OrthoDB" id="9798604at2"/>
<evidence type="ECO:0000259" key="6">
    <source>
        <dbReference type="Pfam" id="PF00732"/>
    </source>
</evidence>
<proteinExistence type="inferred from homology"/>
<dbReference type="Pfam" id="PF00732">
    <property type="entry name" value="GMC_oxred_N"/>
    <property type="match status" value="1"/>
</dbReference>
<evidence type="ECO:0000256" key="1">
    <source>
        <dbReference type="ARBA" id="ARBA00001974"/>
    </source>
</evidence>
<dbReference type="InterPro" id="IPR007867">
    <property type="entry name" value="GMC_OxRtase_C"/>
</dbReference>